<gene>
    <name evidence="1" type="ORF">DPEC_G00107670</name>
</gene>
<accession>A0ACC2GRV8</accession>
<evidence type="ECO:0000313" key="2">
    <source>
        <dbReference type="Proteomes" id="UP001157502"/>
    </source>
</evidence>
<proteinExistence type="predicted"/>
<evidence type="ECO:0000313" key="1">
    <source>
        <dbReference type="EMBL" id="KAJ8006478.1"/>
    </source>
</evidence>
<sequence>MDYQKPELWKDIVLKEKMLRLNWFRNNWNKTKQVNQVREKPGVKLPQIKQQKPAVKLPQIKQQQPEVKPTRTVVRKGLRINETPPVDVMRPVSRETRDVLYDGFTKEEGGRHKYLHLRKQMSPEDKYTYPITSNSQYGWGQGVMKQAYVPEHAVTGIIRHSFYRKSGIFPRCNATDIPG</sequence>
<dbReference type="EMBL" id="CM055736">
    <property type="protein sequence ID" value="KAJ8006478.1"/>
    <property type="molecule type" value="Genomic_DNA"/>
</dbReference>
<dbReference type="Proteomes" id="UP001157502">
    <property type="component" value="Chromosome 9"/>
</dbReference>
<protein>
    <submittedName>
        <fullName evidence="1">Uncharacterized protein</fullName>
    </submittedName>
</protein>
<name>A0ACC2GRV8_DALPE</name>
<reference evidence="1" key="1">
    <citation type="submission" date="2021-05" db="EMBL/GenBank/DDBJ databases">
        <authorList>
            <person name="Pan Q."/>
            <person name="Jouanno E."/>
            <person name="Zahm M."/>
            <person name="Klopp C."/>
            <person name="Cabau C."/>
            <person name="Louis A."/>
            <person name="Berthelot C."/>
            <person name="Parey E."/>
            <person name="Roest Crollius H."/>
            <person name="Montfort J."/>
            <person name="Robinson-Rechavi M."/>
            <person name="Bouchez O."/>
            <person name="Lampietro C."/>
            <person name="Lopez Roques C."/>
            <person name="Donnadieu C."/>
            <person name="Postlethwait J."/>
            <person name="Bobe J."/>
            <person name="Dillon D."/>
            <person name="Chandos A."/>
            <person name="von Hippel F."/>
            <person name="Guiguen Y."/>
        </authorList>
    </citation>
    <scope>NUCLEOTIDE SEQUENCE</scope>
    <source>
        <strain evidence="1">YG-Jan2019</strain>
    </source>
</reference>
<comment type="caution">
    <text evidence="1">The sequence shown here is derived from an EMBL/GenBank/DDBJ whole genome shotgun (WGS) entry which is preliminary data.</text>
</comment>
<keyword evidence="2" id="KW-1185">Reference proteome</keyword>
<organism evidence="1 2">
    <name type="scientific">Dallia pectoralis</name>
    <name type="common">Alaska blackfish</name>
    <dbReference type="NCBI Taxonomy" id="75939"/>
    <lineage>
        <taxon>Eukaryota</taxon>
        <taxon>Metazoa</taxon>
        <taxon>Chordata</taxon>
        <taxon>Craniata</taxon>
        <taxon>Vertebrata</taxon>
        <taxon>Euteleostomi</taxon>
        <taxon>Actinopterygii</taxon>
        <taxon>Neopterygii</taxon>
        <taxon>Teleostei</taxon>
        <taxon>Protacanthopterygii</taxon>
        <taxon>Esociformes</taxon>
        <taxon>Umbridae</taxon>
        <taxon>Dallia</taxon>
    </lineage>
</organism>